<dbReference type="Gene3D" id="3.60.40.10">
    <property type="entry name" value="PPM-type phosphatase domain"/>
    <property type="match status" value="1"/>
</dbReference>
<organism evidence="1 2">
    <name type="scientific">Phtheirospermum japonicum</name>
    <dbReference type="NCBI Taxonomy" id="374723"/>
    <lineage>
        <taxon>Eukaryota</taxon>
        <taxon>Viridiplantae</taxon>
        <taxon>Streptophyta</taxon>
        <taxon>Embryophyta</taxon>
        <taxon>Tracheophyta</taxon>
        <taxon>Spermatophyta</taxon>
        <taxon>Magnoliopsida</taxon>
        <taxon>eudicotyledons</taxon>
        <taxon>Gunneridae</taxon>
        <taxon>Pentapetalae</taxon>
        <taxon>asterids</taxon>
        <taxon>lamiids</taxon>
        <taxon>Lamiales</taxon>
        <taxon>Orobanchaceae</taxon>
        <taxon>Orobanchaceae incertae sedis</taxon>
        <taxon>Phtheirospermum</taxon>
    </lineage>
</organism>
<name>A0A830B1Y0_9LAMI</name>
<dbReference type="AlphaFoldDB" id="A0A830B1Y0"/>
<dbReference type="SUPFAM" id="SSF81606">
    <property type="entry name" value="PP2C-like"/>
    <property type="match status" value="1"/>
</dbReference>
<evidence type="ECO:0000313" key="1">
    <source>
        <dbReference type="EMBL" id="GFP79472.1"/>
    </source>
</evidence>
<dbReference type="Proteomes" id="UP000653305">
    <property type="component" value="Unassembled WGS sequence"/>
</dbReference>
<accession>A0A830B1Y0</accession>
<evidence type="ECO:0000313" key="2">
    <source>
        <dbReference type="Proteomes" id="UP000653305"/>
    </source>
</evidence>
<gene>
    <name evidence="1" type="ORF">PHJA_000090700</name>
</gene>
<proteinExistence type="predicted"/>
<dbReference type="OrthoDB" id="1723891at2759"/>
<comment type="caution">
    <text evidence="1">The sequence shown here is derived from an EMBL/GenBank/DDBJ whole genome shotgun (WGS) entry which is preliminary data.</text>
</comment>
<protein>
    <submittedName>
        <fullName evidence="1">Probable protein phosphatase 2c 34</fullName>
    </submittedName>
</protein>
<reference evidence="1" key="1">
    <citation type="submission" date="2020-07" db="EMBL/GenBank/DDBJ databases">
        <title>Ethylene signaling mediates host invasion by parasitic plants.</title>
        <authorList>
            <person name="Yoshida S."/>
        </authorList>
    </citation>
    <scope>NUCLEOTIDE SEQUENCE</scope>
    <source>
        <strain evidence="1">Okayama</strain>
    </source>
</reference>
<sequence>MENIKFISRKFTKMSVVAVATSNSARVGVYVYDAKIRFWGAKKDEWCFSRRNDARTEVWDVISNQEVVEIVDSTPERAKSVKRLVERAVCAWKHSGRANVMDDISAIHLLFSWFDESDSTIG</sequence>
<dbReference type="EMBL" id="BMAC01000009">
    <property type="protein sequence ID" value="GFP79472.1"/>
    <property type="molecule type" value="Genomic_DNA"/>
</dbReference>
<dbReference type="InterPro" id="IPR036457">
    <property type="entry name" value="PPM-type-like_dom_sf"/>
</dbReference>
<keyword evidence="2" id="KW-1185">Reference proteome</keyword>